<dbReference type="PANTHER" id="PTHR30521">
    <property type="entry name" value="DEFERROCHELATASE/PEROXIDASE"/>
    <property type="match status" value="1"/>
</dbReference>
<proteinExistence type="predicted"/>
<comment type="cofactor">
    <cofactor evidence="1">
        <name>heme b</name>
        <dbReference type="ChEBI" id="CHEBI:60344"/>
    </cofactor>
</comment>
<keyword evidence="3" id="KW-0479">Metal-binding</keyword>
<protein>
    <submittedName>
        <fullName evidence="8">Dyp-type peroxidase</fullName>
    </submittedName>
</protein>
<keyword evidence="4" id="KW-0560">Oxidoreductase</keyword>
<feature type="domain" description="DyP dimeric alpha+beta barrel" evidence="7">
    <location>
        <begin position="9"/>
        <end position="129"/>
    </location>
</feature>
<dbReference type="GO" id="GO:0004601">
    <property type="term" value="F:peroxidase activity"/>
    <property type="evidence" value="ECO:0007669"/>
    <property type="project" value="UniProtKB-KW"/>
</dbReference>
<name>A0ABW3ZL34_9RHOB</name>
<dbReference type="InterPro" id="IPR049509">
    <property type="entry name" value="DyP_N"/>
</dbReference>
<feature type="compositionally biased region" description="Basic and acidic residues" evidence="6">
    <location>
        <begin position="105"/>
        <end position="124"/>
    </location>
</feature>
<gene>
    <name evidence="8" type="ORF">ACFQ4E_15510</name>
</gene>
<dbReference type="PROSITE" id="PS51404">
    <property type="entry name" value="DYP_PEROXIDASE"/>
    <property type="match status" value="1"/>
</dbReference>
<evidence type="ECO:0000256" key="1">
    <source>
        <dbReference type="ARBA" id="ARBA00001970"/>
    </source>
</evidence>
<keyword evidence="2 8" id="KW-0575">Peroxidase</keyword>
<evidence type="ECO:0000259" key="7">
    <source>
        <dbReference type="Pfam" id="PF21105"/>
    </source>
</evidence>
<keyword evidence="5" id="KW-0408">Iron</keyword>
<evidence type="ECO:0000256" key="5">
    <source>
        <dbReference type="ARBA" id="ARBA00023004"/>
    </source>
</evidence>
<evidence type="ECO:0000256" key="3">
    <source>
        <dbReference type="ARBA" id="ARBA00022723"/>
    </source>
</evidence>
<evidence type="ECO:0000313" key="8">
    <source>
        <dbReference type="EMBL" id="MFD1343834.1"/>
    </source>
</evidence>
<evidence type="ECO:0000256" key="4">
    <source>
        <dbReference type="ARBA" id="ARBA00023002"/>
    </source>
</evidence>
<comment type="caution">
    <text evidence="8">The sequence shown here is derived from an EMBL/GenBank/DDBJ whole genome shotgun (WGS) entry which is preliminary data.</text>
</comment>
<dbReference type="Pfam" id="PF21105">
    <property type="entry name" value="DyP_N"/>
    <property type="match status" value="1"/>
</dbReference>
<accession>A0ABW3ZL34</accession>
<reference evidence="9" key="1">
    <citation type="journal article" date="2019" name="Int. J. Syst. Evol. Microbiol.">
        <title>The Global Catalogue of Microorganisms (GCM) 10K type strain sequencing project: providing services to taxonomists for standard genome sequencing and annotation.</title>
        <authorList>
            <consortium name="The Broad Institute Genomics Platform"/>
            <consortium name="The Broad Institute Genome Sequencing Center for Infectious Disease"/>
            <person name="Wu L."/>
            <person name="Ma J."/>
        </authorList>
    </citation>
    <scope>NUCLEOTIDE SEQUENCE [LARGE SCALE GENOMIC DNA]</scope>
    <source>
        <strain evidence="9">CCUG 62953</strain>
    </source>
</reference>
<keyword evidence="9" id="KW-1185">Reference proteome</keyword>
<dbReference type="PANTHER" id="PTHR30521:SF5">
    <property type="entry name" value="BLR4509 PROTEIN"/>
    <property type="match status" value="1"/>
</dbReference>
<evidence type="ECO:0000313" key="9">
    <source>
        <dbReference type="Proteomes" id="UP001597135"/>
    </source>
</evidence>
<evidence type="ECO:0000256" key="2">
    <source>
        <dbReference type="ARBA" id="ARBA00022559"/>
    </source>
</evidence>
<dbReference type="RefSeq" id="WP_386805118.1">
    <property type="nucleotide sequence ID" value="NZ_JBHTMU010000032.1"/>
</dbReference>
<dbReference type="InterPro" id="IPR006314">
    <property type="entry name" value="Dyp_peroxidase"/>
</dbReference>
<organism evidence="8 9">
    <name type="scientific">Litorisediminicola beolgyonensis</name>
    <dbReference type="NCBI Taxonomy" id="1173614"/>
    <lineage>
        <taxon>Bacteria</taxon>
        <taxon>Pseudomonadati</taxon>
        <taxon>Pseudomonadota</taxon>
        <taxon>Alphaproteobacteria</taxon>
        <taxon>Rhodobacterales</taxon>
        <taxon>Paracoccaceae</taxon>
        <taxon>Litorisediminicola</taxon>
    </lineage>
</organism>
<dbReference type="InterPro" id="IPR011008">
    <property type="entry name" value="Dimeric_a/b-barrel"/>
</dbReference>
<dbReference type="Proteomes" id="UP001597135">
    <property type="component" value="Unassembled WGS sequence"/>
</dbReference>
<sequence length="569" mass="64160">MTYRLNLHDIQGNVTRAYGRFSFPFARYFFFQIRDPAAGRAFVDAVRREVTTSARWPEEADKPDCTVNIAFTFMGLYWLEVPNRTLQGMPEVFASGMRARASMLGDRDPGKTEEDDPGWDRDWDPIWRGNRKPGLAGGKDVHILVTLNAQSDTGDADPRSPEFLARMKVPHPALETRTEWLRGLCNDGLVLIEENGRSGEAAFQDASAVFGEFGGLTLPTAREHFGFTDGIGDPVFRGQYPEASEKTAVIGRGKRMGKGWEPLEPGEFLFGHTGESQELPPTAMPPEFMQNGTFMAYRKLHENVGSFNAVLDEEAERFAAIMKVDLFEARETLMAKMCGRWSDGVPVAVIPDFDGWVAFGHAGGWLDETGRFLKEPVAWAKNIEYIRTPAASDFRYGDDMAGFKCPGGAHIRRVNTRDYLDPLNAFGVDPKTGVQPKNPKANHALNKRRRVLRRGLPYGPPDFEHRDDETEQGVIMMILGVDLFRQFEFVQQQWIQYGLDFHQGNNTCPMLGRHDRHRRHMIPSDPSSGKPPYMMTKLRTFVECRGGEYFFVPSMIALRMIAMGIVDPT</sequence>
<feature type="region of interest" description="Disordered" evidence="6">
    <location>
        <begin position="103"/>
        <end position="124"/>
    </location>
</feature>
<dbReference type="EMBL" id="JBHTMU010000032">
    <property type="protein sequence ID" value="MFD1343834.1"/>
    <property type="molecule type" value="Genomic_DNA"/>
</dbReference>
<evidence type="ECO:0000256" key="6">
    <source>
        <dbReference type="SAM" id="MobiDB-lite"/>
    </source>
</evidence>
<dbReference type="SUPFAM" id="SSF54909">
    <property type="entry name" value="Dimeric alpha+beta barrel"/>
    <property type="match status" value="1"/>
</dbReference>